<feature type="compositionally biased region" description="Low complexity" evidence="1">
    <location>
        <begin position="311"/>
        <end position="330"/>
    </location>
</feature>
<name>A0A1V4D495_9ACTN</name>
<feature type="compositionally biased region" description="Pro residues" evidence="1">
    <location>
        <begin position="127"/>
        <end position="142"/>
    </location>
</feature>
<protein>
    <submittedName>
        <fullName evidence="3">Uncharacterized protein</fullName>
    </submittedName>
</protein>
<evidence type="ECO:0000313" key="3">
    <source>
        <dbReference type="EMBL" id="OPF79062.1"/>
    </source>
</evidence>
<feature type="transmembrane region" description="Helical" evidence="2">
    <location>
        <begin position="35"/>
        <end position="63"/>
    </location>
</feature>
<dbReference type="EMBL" id="LAKD02000041">
    <property type="protein sequence ID" value="OPF79062.1"/>
    <property type="molecule type" value="Genomic_DNA"/>
</dbReference>
<proteinExistence type="predicted"/>
<comment type="caution">
    <text evidence="3">The sequence shown here is derived from an EMBL/GenBank/DDBJ whole genome shotgun (WGS) entry which is preliminary data.</text>
</comment>
<accession>A0A1V4D495</accession>
<feature type="transmembrane region" description="Helical" evidence="2">
    <location>
        <begin position="6"/>
        <end position="23"/>
    </location>
</feature>
<reference evidence="3" key="1">
    <citation type="submission" date="2016-12" db="EMBL/GenBank/DDBJ databases">
        <title>Genome sequence of Streptomyces antioxidans MUSC 164.</title>
        <authorList>
            <person name="Lee L.-H."/>
            <person name="Ser H.-L."/>
        </authorList>
    </citation>
    <scope>NUCLEOTIDE SEQUENCE [LARGE SCALE GENOMIC DNA]</scope>
    <source>
        <strain evidence="3">MUSC 164</strain>
    </source>
</reference>
<feature type="compositionally biased region" description="Basic and acidic residues" evidence="1">
    <location>
        <begin position="93"/>
        <end position="107"/>
    </location>
</feature>
<keyword evidence="4" id="KW-1185">Reference proteome</keyword>
<evidence type="ECO:0000256" key="1">
    <source>
        <dbReference type="SAM" id="MobiDB-lite"/>
    </source>
</evidence>
<dbReference type="RefSeq" id="WP_046086129.1">
    <property type="nucleotide sequence ID" value="NZ_LAKD02000041.1"/>
</dbReference>
<keyword evidence="2" id="KW-0472">Membrane</keyword>
<keyword evidence="2" id="KW-1133">Transmembrane helix</keyword>
<dbReference type="AlphaFoldDB" id="A0A1V4D495"/>
<feature type="region of interest" description="Disordered" evidence="1">
    <location>
        <begin position="291"/>
        <end position="337"/>
    </location>
</feature>
<gene>
    <name evidence="3" type="ORF">VT50_0216965</name>
</gene>
<evidence type="ECO:0000313" key="4">
    <source>
        <dbReference type="Proteomes" id="UP000033615"/>
    </source>
</evidence>
<dbReference type="Proteomes" id="UP000033615">
    <property type="component" value="Unassembled WGS sequence"/>
</dbReference>
<organism evidence="3 4">
    <name type="scientific">Streptomyces antioxidans</name>
    <dbReference type="NCBI Taxonomy" id="1507734"/>
    <lineage>
        <taxon>Bacteria</taxon>
        <taxon>Bacillati</taxon>
        <taxon>Actinomycetota</taxon>
        <taxon>Actinomycetes</taxon>
        <taxon>Kitasatosporales</taxon>
        <taxon>Streptomycetaceae</taxon>
        <taxon>Streptomyces</taxon>
    </lineage>
</organism>
<dbReference type="OrthoDB" id="4301348at2"/>
<keyword evidence="2" id="KW-0812">Transmembrane</keyword>
<evidence type="ECO:0000256" key="2">
    <source>
        <dbReference type="SAM" id="Phobius"/>
    </source>
</evidence>
<feature type="region of interest" description="Disordered" evidence="1">
    <location>
        <begin position="93"/>
        <end position="169"/>
    </location>
</feature>
<sequence length="337" mass="36650">MGWTVLYIAFGVVALWLLGEVLLQYKARLRWRLLAFVGFLGVVVGVLIPSVPVIGVGAIAFAIGQTYVTLSFRRGFAAGWALRGGLPGLLGREGRSIRPDDADKEPILEVSDLETVPAAQPERPVYQPQPQPEPPAYQPQPMPDDTGEYGVYEEPSPFTPASGTYSDAAADGYSPYETYGGYGAQQQDHSQGQGHGYGQDVYADQMSQAGQYGYGNEAYAAYGQDPYGGAQPQAQPYDQSAYDQQAYDQQAYGQQQYADQYAAYGQQDPYGGAYGGGDHWAAEAGYPAPDPAYDVMQSGGPWVPQQREGDAAPPADQQAYPYQQQGYPQGFDEQYRY</sequence>